<protein>
    <submittedName>
        <fullName evidence="1">Pyrroloquinoline quinone (PQQ) biosynthesis protein C</fullName>
    </submittedName>
</protein>
<dbReference type="Gene3D" id="1.20.910.10">
    <property type="entry name" value="Heme oxygenase-like"/>
    <property type="match status" value="2"/>
</dbReference>
<name>A0A562K8V2_9BRAD</name>
<evidence type="ECO:0000313" key="2">
    <source>
        <dbReference type="Proteomes" id="UP000317176"/>
    </source>
</evidence>
<dbReference type="AlphaFoldDB" id="A0A562K8V2"/>
<organism evidence="1 2">
    <name type="scientific">Bradyrhizobium daqingense</name>
    <dbReference type="NCBI Taxonomy" id="993502"/>
    <lineage>
        <taxon>Bacteria</taxon>
        <taxon>Pseudomonadati</taxon>
        <taxon>Pseudomonadota</taxon>
        <taxon>Alphaproteobacteria</taxon>
        <taxon>Hyphomicrobiales</taxon>
        <taxon>Nitrobacteraceae</taxon>
        <taxon>Bradyrhizobium</taxon>
    </lineage>
</organism>
<accession>A0A562K8V2</accession>
<reference evidence="1 2" key="1">
    <citation type="journal article" date="2015" name="Stand. Genomic Sci.">
        <title>Genomic Encyclopedia of Bacterial and Archaeal Type Strains, Phase III: the genomes of soil and plant-associated and newly described type strains.</title>
        <authorList>
            <person name="Whitman W.B."/>
            <person name="Woyke T."/>
            <person name="Klenk H.P."/>
            <person name="Zhou Y."/>
            <person name="Lilburn T.G."/>
            <person name="Beck B.J."/>
            <person name="De Vos P."/>
            <person name="Vandamme P."/>
            <person name="Eisen J.A."/>
            <person name="Garrity G."/>
            <person name="Hugenholtz P."/>
            <person name="Kyrpides N.C."/>
        </authorList>
    </citation>
    <scope>NUCLEOTIDE SEQUENCE [LARGE SCALE GENOMIC DNA]</scope>
    <source>
        <strain evidence="1 2">CGMCC 1.10947</strain>
    </source>
</reference>
<dbReference type="Proteomes" id="UP000317176">
    <property type="component" value="Unassembled WGS sequence"/>
</dbReference>
<dbReference type="EMBL" id="VLKL01000059">
    <property type="protein sequence ID" value="TWH91859.1"/>
    <property type="molecule type" value="Genomic_DNA"/>
</dbReference>
<comment type="caution">
    <text evidence="1">The sequence shown here is derived from an EMBL/GenBank/DDBJ whole genome shotgun (WGS) entry which is preliminary data.</text>
</comment>
<gene>
    <name evidence="1" type="ORF">IQ17_07311</name>
</gene>
<keyword evidence="2" id="KW-1185">Reference proteome</keyword>
<dbReference type="OrthoDB" id="6735070at2"/>
<proteinExistence type="predicted"/>
<dbReference type="InterPro" id="IPR016084">
    <property type="entry name" value="Haem_Oase-like_multi-hlx"/>
</dbReference>
<evidence type="ECO:0000313" key="1">
    <source>
        <dbReference type="EMBL" id="TWH91859.1"/>
    </source>
</evidence>
<dbReference type="SUPFAM" id="SSF48613">
    <property type="entry name" value="Heme oxygenase-like"/>
    <property type="match status" value="2"/>
</dbReference>
<dbReference type="RefSeq" id="WP_145643134.1">
    <property type="nucleotide sequence ID" value="NZ_CP088014.1"/>
</dbReference>
<sequence>MVVGAAGRSDVALPSSLNRSVIFLGEPSAGKRDRTLLLDRFEFPTGELEKKPETLEKIKQSINLPAGLLIWPEELEVLLAEQFAAASEYVYGHSFWERVRQGSRIALYAYLLETRHYLAAASSRMAPSVRPAIGLSPLSLLLSQHLLEEWDHQKFFSEALKVIGCDEVLVSTARPIPATLEWIHATRAIGYRSALSAAVCSGFMEFSSIETSAVRGWHSMLVETGLIPEAASQAIIGHLETDLEFEHSENWRRAIYLHGPVTPKTAAELLNDVATISEMIFRWLSALKFGVSGAIVCGIQVLSEERVLTREPQGHCSLDVPCFDGNPVWSANLQDLVNWGIGAESAASRAVVGLAYAFGHRYSDLRSVQNSLSTLIGDTVDDFGTKTKADFCVPSSVMEDLKSWLRAIDGHRLWDTMCEPSSEALVIGYILENYHYLASATGHISAAVASCTVSSVRVQLIEHLRDELDHCELLRTKLSEVEGISDPTLLRPLPTTVAFVGFLQTVAAQDWRAYILVSAFLQLSLSECRTDRRNAHFYETVIRNNSGVAPLLSTIWTHDEIDGALDHDSRPLERLRSLLQTERLSQESHKLAALAPALSWSFLDGILNQYTAGRGSVLHRVGWHVC</sequence>